<evidence type="ECO:0000313" key="1">
    <source>
        <dbReference type="EMBL" id="NME10812.1"/>
    </source>
</evidence>
<proteinExistence type="predicted"/>
<name>A0AA44DN89_PARBF</name>
<dbReference type="RefSeq" id="WP_168932672.1">
    <property type="nucleotide sequence ID" value="NZ_JABAFD010000011.1"/>
</dbReference>
<reference evidence="1 2" key="1">
    <citation type="submission" date="2020-04" db="EMBL/GenBank/DDBJ databases">
        <authorList>
            <person name="Hitch T.C.A."/>
            <person name="Wylensek D."/>
            <person name="Clavel T."/>
        </authorList>
    </citation>
    <scope>NUCLEOTIDE SEQUENCE [LARGE SCALE GENOMIC DNA]</scope>
    <source>
        <strain evidence="1 2">Med78_4-601-WT-2</strain>
    </source>
</reference>
<dbReference type="Proteomes" id="UP000573963">
    <property type="component" value="Unassembled WGS sequence"/>
</dbReference>
<protein>
    <submittedName>
        <fullName evidence="1">Uncharacterized protein</fullName>
    </submittedName>
</protein>
<comment type="caution">
    <text evidence="1">The sequence shown here is derived from an EMBL/GenBank/DDBJ whole genome shotgun (WGS) entry which is preliminary data.</text>
</comment>
<gene>
    <name evidence="1" type="ORF">HF875_14880</name>
</gene>
<evidence type="ECO:0000313" key="2">
    <source>
        <dbReference type="Proteomes" id="UP000573963"/>
    </source>
</evidence>
<organism evidence="1 2">
    <name type="scientific">Paraclostridium bifermentans</name>
    <name type="common">Clostridium bifermentans</name>
    <dbReference type="NCBI Taxonomy" id="1490"/>
    <lineage>
        <taxon>Bacteria</taxon>
        <taxon>Bacillati</taxon>
        <taxon>Bacillota</taxon>
        <taxon>Clostridia</taxon>
        <taxon>Peptostreptococcales</taxon>
        <taxon>Peptostreptococcaceae</taxon>
        <taxon>Paraclostridium</taxon>
    </lineage>
</organism>
<sequence length="58" mass="7036">MSIKYSDLLGNEFIQTVRLDIDIYEFDKGDISDYIKITRIRYPDGKIRYMKPKRDLFQ</sequence>
<dbReference type="AlphaFoldDB" id="A0AA44DN89"/>
<dbReference type="EMBL" id="JABAFD010000011">
    <property type="protein sequence ID" value="NME10812.1"/>
    <property type="molecule type" value="Genomic_DNA"/>
</dbReference>
<accession>A0AA44DN89</accession>